<gene>
    <name evidence="2" type="ORF">HNY73_014580</name>
</gene>
<organism evidence="2 3">
    <name type="scientific">Argiope bruennichi</name>
    <name type="common">Wasp spider</name>
    <name type="synonym">Aranea bruennichi</name>
    <dbReference type="NCBI Taxonomy" id="94029"/>
    <lineage>
        <taxon>Eukaryota</taxon>
        <taxon>Metazoa</taxon>
        <taxon>Ecdysozoa</taxon>
        <taxon>Arthropoda</taxon>
        <taxon>Chelicerata</taxon>
        <taxon>Arachnida</taxon>
        <taxon>Araneae</taxon>
        <taxon>Araneomorphae</taxon>
        <taxon>Entelegynae</taxon>
        <taxon>Araneoidea</taxon>
        <taxon>Araneidae</taxon>
        <taxon>Argiope</taxon>
    </lineage>
</organism>
<keyword evidence="3" id="KW-1185">Reference proteome</keyword>
<dbReference type="AlphaFoldDB" id="A0A8T0EQX8"/>
<accession>A0A8T0EQX8</accession>
<name>A0A8T0EQX8_ARGBR</name>
<evidence type="ECO:0000313" key="3">
    <source>
        <dbReference type="Proteomes" id="UP000807504"/>
    </source>
</evidence>
<feature type="region of interest" description="Disordered" evidence="1">
    <location>
        <begin position="166"/>
        <end position="186"/>
    </location>
</feature>
<protein>
    <submittedName>
        <fullName evidence="2">Uncharacterized protein</fullName>
    </submittedName>
</protein>
<evidence type="ECO:0000256" key="1">
    <source>
        <dbReference type="SAM" id="MobiDB-lite"/>
    </source>
</evidence>
<dbReference type="EMBL" id="JABXBU010002072">
    <property type="protein sequence ID" value="KAF8777771.1"/>
    <property type="molecule type" value="Genomic_DNA"/>
</dbReference>
<feature type="region of interest" description="Disordered" evidence="1">
    <location>
        <begin position="1"/>
        <end position="23"/>
    </location>
</feature>
<sequence>MSSKPNQENWRKNQARSISSEDLWTKKNGVATDPFLTTAEKSASLSSIHRDHSSRSNTIIKPMEISFLSQPITGVSESKNYTPSTALTINSSIIKPSSSFATNTARSQVANHPTTTTFCASNLPVANRAIPVAVITSIPSSAYAMSKIATLPSARTLTPSSIEDFTSQTIKSSSNPTSRNSILPDTGSFASSIVERAPASVKRTSSWPSRKTYDSPTKRMHASTAKSEFKFPIKYPICILAGASLGEAKSDSNAPSSQHGLLSPKVINFRRMSGNTGEQTAFGEYNHHPTDRTGNILQDASVSNTVGDSFPTTDKAVTDTDSFSVEAYRDSDSPRFHRKLSSSLVNISPEPAVADIEDLRGAYAKESNPIHENQPHIIRKRLFPPTENVGESVTQYSYENSNRSTDSIHFQHSNFTPSFPSNHKTSQEPKTYYGDTASGFSIDGILDCSTSSSFKLKTDYQTEAKMPSSYSSSNLADNYNQQTEDLVNTDVNVIQTSVDIAIKNSFQRSECSPYAFVSEEDPDNAIFANKATNILRFLPRHISNECKDFILQFLDQVLQYSEKNGLLEN</sequence>
<proteinExistence type="predicted"/>
<reference evidence="2" key="1">
    <citation type="journal article" date="2020" name="bioRxiv">
        <title>Chromosome-level reference genome of the European wasp spider Argiope bruennichi: a resource for studies on range expansion and evolutionary adaptation.</title>
        <authorList>
            <person name="Sheffer M.M."/>
            <person name="Hoppe A."/>
            <person name="Krehenwinkel H."/>
            <person name="Uhl G."/>
            <person name="Kuss A.W."/>
            <person name="Jensen L."/>
            <person name="Jensen C."/>
            <person name="Gillespie R.G."/>
            <person name="Hoff K.J."/>
            <person name="Prost S."/>
        </authorList>
    </citation>
    <scope>NUCLEOTIDE SEQUENCE</scope>
</reference>
<dbReference type="Proteomes" id="UP000807504">
    <property type="component" value="Unassembled WGS sequence"/>
</dbReference>
<comment type="caution">
    <text evidence="2">The sequence shown here is derived from an EMBL/GenBank/DDBJ whole genome shotgun (WGS) entry which is preliminary data.</text>
</comment>
<feature type="region of interest" description="Disordered" evidence="1">
    <location>
        <begin position="200"/>
        <end position="221"/>
    </location>
</feature>
<reference evidence="2" key="2">
    <citation type="submission" date="2020-06" db="EMBL/GenBank/DDBJ databases">
        <authorList>
            <person name="Sheffer M."/>
        </authorList>
    </citation>
    <scope>NUCLEOTIDE SEQUENCE</scope>
</reference>
<evidence type="ECO:0000313" key="2">
    <source>
        <dbReference type="EMBL" id="KAF8777771.1"/>
    </source>
</evidence>